<organism evidence="2 3">
    <name type="scientific">Trichonephila clavata</name>
    <name type="common">Joro spider</name>
    <name type="synonym">Nephila clavata</name>
    <dbReference type="NCBI Taxonomy" id="2740835"/>
    <lineage>
        <taxon>Eukaryota</taxon>
        <taxon>Metazoa</taxon>
        <taxon>Ecdysozoa</taxon>
        <taxon>Arthropoda</taxon>
        <taxon>Chelicerata</taxon>
        <taxon>Arachnida</taxon>
        <taxon>Araneae</taxon>
        <taxon>Araneomorphae</taxon>
        <taxon>Entelegynae</taxon>
        <taxon>Araneoidea</taxon>
        <taxon>Nephilidae</taxon>
        <taxon>Trichonephila</taxon>
    </lineage>
</organism>
<dbReference type="EMBL" id="BMAO01012730">
    <property type="protein sequence ID" value="GFQ83526.1"/>
    <property type="molecule type" value="Genomic_DNA"/>
</dbReference>
<keyword evidence="1" id="KW-0732">Signal</keyword>
<reference evidence="2" key="1">
    <citation type="submission" date="2020-07" db="EMBL/GenBank/DDBJ databases">
        <title>Multicomponent nature underlies the extraordinary mechanical properties of spider dragline silk.</title>
        <authorList>
            <person name="Kono N."/>
            <person name="Nakamura H."/>
            <person name="Mori M."/>
            <person name="Yoshida Y."/>
            <person name="Ohtoshi R."/>
            <person name="Malay A.D."/>
            <person name="Moran D.A.P."/>
            <person name="Tomita M."/>
            <person name="Numata K."/>
            <person name="Arakawa K."/>
        </authorList>
    </citation>
    <scope>NUCLEOTIDE SEQUENCE</scope>
</reference>
<gene>
    <name evidence="2" type="ORF">TNCT_634101</name>
</gene>
<accession>A0A8X6KTB1</accession>
<comment type="caution">
    <text evidence="2">The sequence shown here is derived from an EMBL/GenBank/DDBJ whole genome shotgun (WGS) entry which is preliminary data.</text>
</comment>
<name>A0A8X6KTB1_TRICU</name>
<evidence type="ECO:0000256" key="1">
    <source>
        <dbReference type="SAM" id="SignalP"/>
    </source>
</evidence>
<keyword evidence="3" id="KW-1185">Reference proteome</keyword>
<feature type="chain" id="PRO_5036450278" evidence="1">
    <location>
        <begin position="24"/>
        <end position="108"/>
    </location>
</feature>
<sequence>MTSVYFPFCLLVFIAMVTLLCKAESKSASQSNSVPLARGYDLCKSKADAVGSLLKVEKVKINACFVKCKFSFGDGTVLRLPKDTPCSDYGTKITGVCDEDGKCRPVGV</sequence>
<dbReference type="AlphaFoldDB" id="A0A8X6KTB1"/>
<evidence type="ECO:0000313" key="2">
    <source>
        <dbReference type="EMBL" id="GFQ83526.1"/>
    </source>
</evidence>
<proteinExistence type="predicted"/>
<dbReference type="Proteomes" id="UP000887116">
    <property type="component" value="Unassembled WGS sequence"/>
</dbReference>
<protein>
    <submittedName>
        <fullName evidence="2">Uncharacterized protein</fullName>
    </submittedName>
</protein>
<feature type="signal peptide" evidence="1">
    <location>
        <begin position="1"/>
        <end position="23"/>
    </location>
</feature>
<evidence type="ECO:0000313" key="3">
    <source>
        <dbReference type="Proteomes" id="UP000887116"/>
    </source>
</evidence>